<evidence type="ECO:0000256" key="1">
    <source>
        <dbReference type="SAM" id="MobiDB-lite"/>
    </source>
</evidence>
<sequence>MSTPDNTDNTPNVDQPVPPMPQQPVPPMGPEAVAQPGYAPQQIYVGAPEGQYPQGYVPQVTQPNAVTVSLKAVPRTLGHIWHGRTGQLFATISEHRMFGWVIVGLYALSAAFVIATSFARSVAGNFSARSMDDLIYRIGSQYHYNSYFSMTFGEWLSVFIVLAIISLVSAILRAIAILLTLKIRGISVTLSRSVTLYTVSLLPVLLILPFALLVTLLPTSGFSIFLTLIVGLFSIATAMIGEFLLYVGVNREGRMAKSPVIPYVWLTIAWAVVSLILNVLILSSF</sequence>
<feature type="transmembrane region" description="Helical" evidence="2">
    <location>
        <begin position="97"/>
        <end position="119"/>
    </location>
</feature>
<keyword evidence="2" id="KW-1133">Transmembrane helix</keyword>
<reference evidence="3 4" key="1">
    <citation type="submission" date="2021-02" db="EMBL/GenBank/DDBJ databases">
        <title>Complete Genome Sequence of Arcanobacterium phocisimile strain DSM 26142T from a harbour seal.</title>
        <authorList>
            <person name="Borowiak M."/>
            <person name="Alssahen M."/>
            <person name="Malorny B."/>
            <person name="Laemmler C."/>
            <person name="Siebert U."/>
            <person name="Ploetz M."/>
            <person name="Abdulmawjood A."/>
        </authorList>
    </citation>
    <scope>NUCLEOTIDE SEQUENCE [LARGE SCALE GENOMIC DNA]</scope>
    <source>
        <strain evidence="3 4">DSM 26142</strain>
    </source>
</reference>
<proteinExistence type="predicted"/>
<evidence type="ECO:0000313" key="3">
    <source>
        <dbReference type="EMBL" id="QRV01523.1"/>
    </source>
</evidence>
<feature type="compositionally biased region" description="Polar residues" evidence="1">
    <location>
        <begin position="1"/>
        <end position="13"/>
    </location>
</feature>
<dbReference type="RefSeq" id="WP_204423262.1">
    <property type="nucleotide sequence ID" value="NZ_CP070228.1"/>
</dbReference>
<evidence type="ECO:0008006" key="5">
    <source>
        <dbReference type="Google" id="ProtNLM"/>
    </source>
</evidence>
<feature type="compositionally biased region" description="Pro residues" evidence="1">
    <location>
        <begin position="16"/>
        <end position="29"/>
    </location>
</feature>
<protein>
    <recommendedName>
        <fullName evidence="5">Yip1 domain-containing protein</fullName>
    </recommendedName>
</protein>
<keyword evidence="4" id="KW-1185">Reference proteome</keyword>
<feature type="transmembrane region" description="Helical" evidence="2">
    <location>
        <begin position="193"/>
        <end position="216"/>
    </location>
</feature>
<gene>
    <name evidence="3" type="ORF">JTE88_05260</name>
</gene>
<feature type="transmembrane region" description="Helical" evidence="2">
    <location>
        <begin position="222"/>
        <end position="248"/>
    </location>
</feature>
<organism evidence="3 4">
    <name type="scientific">Arcanobacterium phocisimile</name>
    <dbReference type="NCBI Taxonomy" id="1302235"/>
    <lineage>
        <taxon>Bacteria</taxon>
        <taxon>Bacillati</taxon>
        <taxon>Actinomycetota</taxon>
        <taxon>Actinomycetes</taxon>
        <taxon>Actinomycetales</taxon>
        <taxon>Actinomycetaceae</taxon>
        <taxon>Arcanobacterium</taxon>
    </lineage>
</organism>
<name>A0ABX7II41_9ACTO</name>
<evidence type="ECO:0000256" key="2">
    <source>
        <dbReference type="SAM" id="Phobius"/>
    </source>
</evidence>
<keyword evidence="2" id="KW-0472">Membrane</keyword>
<keyword evidence="2" id="KW-0812">Transmembrane</keyword>
<feature type="transmembrane region" description="Helical" evidence="2">
    <location>
        <begin position="155"/>
        <end position="181"/>
    </location>
</feature>
<dbReference type="EMBL" id="CP070228">
    <property type="protein sequence ID" value="QRV01523.1"/>
    <property type="molecule type" value="Genomic_DNA"/>
</dbReference>
<accession>A0ABX7II41</accession>
<dbReference type="Proteomes" id="UP000602653">
    <property type="component" value="Chromosome"/>
</dbReference>
<feature type="region of interest" description="Disordered" evidence="1">
    <location>
        <begin position="1"/>
        <end position="33"/>
    </location>
</feature>
<evidence type="ECO:0000313" key="4">
    <source>
        <dbReference type="Proteomes" id="UP000602653"/>
    </source>
</evidence>
<feature type="transmembrane region" description="Helical" evidence="2">
    <location>
        <begin position="260"/>
        <end position="282"/>
    </location>
</feature>